<dbReference type="PANTHER" id="PTHR22625">
    <property type="entry name" value="PLEXIN"/>
    <property type="match status" value="1"/>
</dbReference>
<dbReference type="Proteomes" id="UP001529510">
    <property type="component" value="Unassembled WGS sequence"/>
</dbReference>
<keyword evidence="1" id="KW-1133">Transmembrane helix</keyword>
<protein>
    <submittedName>
        <fullName evidence="2">Uncharacterized protein</fullName>
    </submittedName>
</protein>
<proteinExistence type="predicted"/>
<feature type="non-terminal residue" evidence="2">
    <location>
        <position position="1"/>
    </location>
</feature>
<sequence length="153" mass="17285">SETLLEFLSPVVNKTYINQSLRTIIQLDNLVENLTEFVYHQDPSFDTLSDKAITESSIISVNGKGFSKAMTAKEAQAFVGDEPCLVTILEDDKLPPKSTSRRQRRDTSSEAMELTIKFGNGEWNRKYEVPLYIIIPAVLIPMVLFIAVSIYCY</sequence>
<organism evidence="2 3">
    <name type="scientific">Cirrhinus mrigala</name>
    <name type="common">Mrigala</name>
    <dbReference type="NCBI Taxonomy" id="683832"/>
    <lineage>
        <taxon>Eukaryota</taxon>
        <taxon>Metazoa</taxon>
        <taxon>Chordata</taxon>
        <taxon>Craniata</taxon>
        <taxon>Vertebrata</taxon>
        <taxon>Euteleostomi</taxon>
        <taxon>Actinopterygii</taxon>
        <taxon>Neopterygii</taxon>
        <taxon>Teleostei</taxon>
        <taxon>Ostariophysi</taxon>
        <taxon>Cypriniformes</taxon>
        <taxon>Cyprinidae</taxon>
        <taxon>Labeoninae</taxon>
        <taxon>Labeonini</taxon>
        <taxon>Cirrhinus</taxon>
    </lineage>
</organism>
<reference evidence="2 3" key="1">
    <citation type="submission" date="2024-05" db="EMBL/GenBank/DDBJ databases">
        <title>Genome sequencing and assembly of Indian major carp, Cirrhinus mrigala (Hamilton, 1822).</title>
        <authorList>
            <person name="Mohindra V."/>
            <person name="Chowdhury L.M."/>
            <person name="Lal K."/>
            <person name="Jena J.K."/>
        </authorList>
    </citation>
    <scope>NUCLEOTIDE SEQUENCE [LARGE SCALE GENOMIC DNA]</scope>
    <source>
        <strain evidence="2">CM1030</strain>
        <tissue evidence="2">Blood</tissue>
    </source>
</reference>
<accession>A0ABD0RC52</accession>
<gene>
    <name evidence="2" type="ORF">M9458_009667</name>
</gene>
<keyword evidence="1" id="KW-0472">Membrane</keyword>
<dbReference type="EMBL" id="JAMKFB020000004">
    <property type="protein sequence ID" value="KAL0196095.1"/>
    <property type="molecule type" value="Genomic_DNA"/>
</dbReference>
<feature type="transmembrane region" description="Helical" evidence="1">
    <location>
        <begin position="131"/>
        <end position="151"/>
    </location>
</feature>
<name>A0ABD0RC52_CIRMR</name>
<keyword evidence="1" id="KW-0812">Transmembrane</keyword>
<feature type="non-terminal residue" evidence="2">
    <location>
        <position position="153"/>
    </location>
</feature>
<evidence type="ECO:0000313" key="3">
    <source>
        <dbReference type="Proteomes" id="UP001529510"/>
    </source>
</evidence>
<evidence type="ECO:0000256" key="1">
    <source>
        <dbReference type="SAM" id="Phobius"/>
    </source>
</evidence>
<keyword evidence="3" id="KW-1185">Reference proteome</keyword>
<dbReference type="PANTHER" id="PTHR22625:SF9">
    <property type="entry name" value="PLEXIN-B2"/>
    <property type="match status" value="1"/>
</dbReference>
<evidence type="ECO:0000313" key="2">
    <source>
        <dbReference type="EMBL" id="KAL0196095.1"/>
    </source>
</evidence>
<dbReference type="AlphaFoldDB" id="A0ABD0RC52"/>
<comment type="caution">
    <text evidence="2">The sequence shown here is derived from an EMBL/GenBank/DDBJ whole genome shotgun (WGS) entry which is preliminary data.</text>
</comment>
<dbReference type="InterPro" id="IPR031148">
    <property type="entry name" value="Plexin"/>
</dbReference>